<dbReference type="STRING" id="1798371.A2W14_00280"/>
<dbReference type="GO" id="GO:0006487">
    <property type="term" value="P:protein N-linked glycosylation"/>
    <property type="evidence" value="ECO:0007669"/>
    <property type="project" value="TreeGrafter"/>
</dbReference>
<evidence type="ECO:0000256" key="6">
    <source>
        <dbReference type="ARBA" id="ARBA00022737"/>
    </source>
</evidence>
<evidence type="ECO:0000259" key="9">
    <source>
        <dbReference type="PROSITE" id="PS51464"/>
    </source>
</evidence>
<dbReference type="Pfam" id="PF01380">
    <property type="entry name" value="SIS"/>
    <property type="match status" value="2"/>
</dbReference>
<dbReference type="InterPro" id="IPR017932">
    <property type="entry name" value="GATase_2_dom"/>
</dbReference>
<evidence type="ECO:0000256" key="5">
    <source>
        <dbReference type="ARBA" id="ARBA00022679"/>
    </source>
</evidence>
<organism evidence="10 11">
    <name type="scientific">Candidatus Gottesmanbacteria bacterium RBG_16_37_8</name>
    <dbReference type="NCBI Taxonomy" id="1798371"/>
    <lineage>
        <taxon>Bacteria</taxon>
        <taxon>Candidatus Gottesmaniibacteriota</taxon>
    </lineage>
</organism>
<dbReference type="CDD" id="cd05008">
    <property type="entry name" value="SIS_GlmS_GlmD_1"/>
    <property type="match status" value="1"/>
</dbReference>
<evidence type="ECO:0000256" key="7">
    <source>
        <dbReference type="ARBA" id="ARBA00022962"/>
    </source>
</evidence>
<reference evidence="10 11" key="1">
    <citation type="journal article" date="2016" name="Nat. Commun.">
        <title>Thousands of microbial genomes shed light on interconnected biogeochemical processes in an aquifer system.</title>
        <authorList>
            <person name="Anantharaman K."/>
            <person name="Brown C.T."/>
            <person name="Hug L.A."/>
            <person name="Sharon I."/>
            <person name="Castelle C.J."/>
            <person name="Probst A.J."/>
            <person name="Thomas B.C."/>
            <person name="Singh A."/>
            <person name="Wilkins M.J."/>
            <person name="Karaoz U."/>
            <person name="Brodie E.L."/>
            <person name="Williams K.H."/>
            <person name="Hubbard S.S."/>
            <person name="Banfield J.F."/>
        </authorList>
    </citation>
    <scope>NUCLEOTIDE SEQUENCE [LARGE SCALE GENOMIC DNA]</scope>
</reference>
<dbReference type="Proteomes" id="UP000176665">
    <property type="component" value="Unassembled WGS sequence"/>
</dbReference>
<evidence type="ECO:0000259" key="8">
    <source>
        <dbReference type="PROSITE" id="PS51278"/>
    </source>
</evidence>
<dbReference type="InterPro" id="IPR046348">
    <property type="entry name" value="SIS_dom_sf"/>
</dbReference>
<evidence type="ECO:0000256" key="4">
    <source>
        <dbReference type="ARBA" id="ARBA00022576"/>
    </source>
</evidence>
<dbReference type="AlphaFoldDB" id="A0A1F5YS34"/>
<dbReference type="CDD" id="cd00714">
    <property type="entry name" value="GFAT"/>
    <property type="match status" value="1"/>
</dbReference>
<dbReference type="GO" id="GO:0006047">
    <property type="term" value="P:UDP-N-acetylglucosamine metabolic process"/>
    <property type="evidence" value="ECO:0007669"/>
    <property type="project" value="TreeGrafter"/>
</dbReference>
<dbReference type="InterPro" id="IPR005855">
    <property type="entry name" value="GFAT"/>
</dbReference>
<dbReference type="InterPro" id="IPR001347">
    <property type="entry name" value="SIS_dom"/>
</dbReference>
<dbReference type="GO" id="GO:0006002">
    <property type="term" value="P:fructose 6-phosphate metabolic process"/>
    <property type="evidence" value="ECO:0007669"/>
    <property type="project" value="TreeGrafter"/>
</dbReference>
<accession>A0A1F5YS34</accession>
<dbReference type="NCBIfam" id="TIGR01135">
    <property type="entry name" value="glmS"/>
    <property type="match status" value="1"/>
</dbReference>
<feature type="domain" description="SIS" evidence="9">
    <location>
        <begin position="277"/>
        <end position="416"/>
    </location>
</feature>
<dbReference type="EMBL" id="MFJA01000046">
    <property type="protein sequence ID" value="OGG02925.1"/>
    <property type="molecule type" value="Genomic_DNA"/>
</dbReference>
<comment type="caution">
    <text evidence="10">The sequence shown here is derived from an EMBL/GenBank/DDBJ whole genome shotgun (WGS) entry which is preliminary data.</text>
</comment>
<evidence type="ECO:0000313" key="10">
    <source>
        <dbReference type="EMBL" id="OGG02925.1"/>
    </source>
</evidence>
<evidence type="ECO:0000256" key="3">
    <source>
        <dbReference type="ARBA" id="ARBA00016090"/>
    </source>
</evidence>
<name>A0A1F5YS34_9BACT</name>
<dbReference type="Gene3D" id="3.60.20.10">
    <property type="entry name" value="Glutamine Phosphoribosylpyrophosphate, subunit 1, domain 1"/>
    <property type="match status" value="1"/>
</dbReference>
<dbReference type="NCBIfam" id="NF001484">
    <property type="entry name" value="PRK00331.1"/>
    <property type="match status" value="1"/>
</dbReference>
<dbReference type="FunFam" id="3.60.20.10:FF:000006">
    <property type="entry name" value="Glutamine--fructose-6-phosphate aminotransferase [isomerizing]"/>
    <property type="match status" value="1"/>
</dbReference>
<dbReference type="PANTHER" id="PTHR10937">
    <property type="entry name" value="GLUCOSAMINE--FRUCTOSE-6-PHOSPHATE AMINOTRANSFERASE, ISOMERIZING"/>
    <property type="match status" value="1"/>
</dbReference>
<dbReference type="InterPro" id="IPR029055">
    <property type="entry name" value="Ntn_hydrolases_N"/>
</dbReference>
<keyword evidence="6" id="KW-0677">Repeat</keyword>
<comment type="catalytic activity">
    <reaction evidence="1">
        <text>D-fructose 6-phosphate + L-glutamine = D-glucosamine 6-phosphate + L-glutamate</text>
        <dbReference type="Rhea" id="RHEA:13237"/>
        <dbReference type="ChEBI" id="CHEBI:29985"/>
        <dbReference type="ChEBI" id="CHEBI:58359"/>
        <dbReference type="ChEBI" id="CHEBI:58725"/>
        <dbReference type="ChEBI" id="CHEBI:61527"/>
        <dbReference type="EC" id="2.6.1.16"/>
    </reaction>
</comment>
<dbReference type="PROSITE" id="PS51278">
    <property type="entry name" value="GATASE_TYPE_2"/>
    <property type="match status" value="1"/>
</dbReference>
<feature type="domain" description="SIS" evidence="9">
    <location>
        <begin position="443"/>
        <end position="579"/>
    </location>
</feature>
<keyword evidence="7" id="KW-0315">Glutamine amidotransferase</keyword>
<keyword evidence="4 10" id="KW-0032">Aminotransferase</keyword>
<dbReference type="SUPFAM" id="SSF56235">
    <property type="entry name" value="N-terminal nucleophile aminohydrolases (Ntn hydrolases)"/>
    <property type="match status" value="1"/>
</dbReference>
<dbReference type="CDD" id="cd05009">
    <property type="entry name" value="SIS_GlmS_GlmD_2"/>
    <property type="match status" value="1"/>
</dbReference>
<keyword evidence="5 10" id="KW-0808">Transferase</keyword>
<protein>
    <recommendedName>
        <fullName evidence="3">Glutamine--fructose-6-phosphate aminotransferase [isomerizing]</fullName>
        <ecNumber evidence="2">2.6.1.16</ecNumber>
    </recommendedName>
</protein>
<dbReference type="InterPro" id="IPR047084">
    <property type="entry name" value="GFAT_N"/>
</dbReference>
<proteinExistence type="predicted"/>
<dbReference type="EC" id="2.6.1.16" evidence="2"/>
<evidence type="ECO:0000313" key="11">
    <source>
        <dbReference type="Proteomes" id="UP000176665"/>
    </source>
</evidence>
<dbReference type="InterPro" id="IPR035490">
    <property type="entry name" value="GlmS/FrlB_SIS"/>
</dbReference>
<dbReference type="GO" id="GO:0004360">
    <property type="term" value="F:glutamine-fructose-6-phosphate transaminase (isomerizing) activity"/>
    <property type="evidence" value="ECO:0007669"/>
    <property type="project" value="UniProtKB-EC"/>
</dbReference>
<dbReference type="SUPFAM" id="SSF53697">
    <property type="entry name" value="SIS domain"/>
    <property type="match status" value="1"/>
</dbReference>
<sequence>MCGIFGYIGKNTHAEKLVFEGLKSLEYRGYDSWGIAALDGSGQIKITKNIGKIGNANLDFVKKSNMALGHTRWATHGGVTVKNAHPHFDCNHHLALIHNGIIENYASLKSELIKKGHHFISETDTEVAVHLVEEYYKKQSFEQAVFSAFKRFEGLNAIIVMDHKTAVFAACKNGSPLIIGRGDGENFLASDAYAILPYTRRVYFMEDDELVLMDSKKIKVISLKDKSLKKVNFQKVDWSIKNEDKGDLPHYMLKEILDQKFMLDYVVSHQDESIKKFSQLISQSFGTYLVGCGTAAYACLAGTYIFSKVAKIHVNFSVASEFGYLVDYLTPKSLVIGLSQSGETIDLLDALKKAKAKKAKIGSLVNVLGSTLYRFSDHKLLLNAGVERAVVSTKAFTAKLAHLLLIAYYLSGNYQEGKEILKNTISVINNLLNDKQLLKIKDLSRRLSHQEHIYIIGRGASYPIALETALKIKEASYIHAEGFAGGELKHGVIALVDKGTPCLAILPNDETYFDTLSGVMEMKARGGYMIGIGFKNHEVFDEFIETGDCQLASIIPNVVIGQLLGYYLAVEKGLDPDKPRNLAKSVTVK</sequence>
<dbReference type="GO" id="GO:0097367">
    <property type="term" value="F:carbohydrate derivative binding"/>
    <property type="evidence" value="ECO:0007669"/>
    <property type="project" value="InterPro"/>
</dbReference>
<dbReference type="PANTHER" id="PTHR10937:SF0">
    <property type="entry name" value="GLUTAMINE--FRUCTOSE-6-PHOSPHATE TRANSAMINASE (ISOMERIZING)"/>
    <property type="match status" value="1"/>
</dbReference>
<dbReference type="Pfam" id="PF13522">
    <property type="entry name" value="GATase_6"/>
    <property type="match status" value="1"/>
</dbReference>
<gene>
    <name evidence="10" type="ORF">A2W14_00280</name>
</gene>
<dbReference type="Gene3D" id="3.40.50.10490">
    <property type="entry name" value="Glucose-6-phosphate isomerase like protein, domain 1"/>
    <property type="match status" value="2"/>
</dbReference>
<feature type="domain" description="Glutamine amidotransferase type-2" evidence="8">
    <location>
        <begin position="2"/>
        <end position="216"/>
    </location>
</feature>
<evidence type="ECO:0000256" key="2">
    <source>
        <dbReference type="ARBA" id="ARBA00012916"/>
    </source>
</evidence>
<dbReference type="InterPro" id="IPR035466">
    <property type="entry name" value="GlmS/AgaS_SIS"/>
</dbReference>
<evidence type="ECO:0000256" key="1">
    <source>
        <dbReference type="ARBA" id="ARBA00001031"/>
    </source>
</evidence>
<dbReference type="PROSITE" id="PS51464">
    <property type="entry name" value="SIS"/>
    <property type="match status" value="2"/>
</dbReference>